<dbReference type="InterPro" id="IPR017938">
    <property type="entry name" value="Riboflavin_synthase-like_b-brl"/>
</dbReference>
<evidence type="ECO:0000259" key="2">
    <source>
        <dbReference type="PROSITE" id="PS51384"/>
    </source>
</evidence>
<dbReference type="InterPro" id="IPR039261">
    <property type="entry name" value="FNR_nucleotide-bd"/>
</dbReference>
<dbReference type="OrthoDB" id="9796486at2"/>
<dbReference type="GO" id="GO:0016491">
    <property type="term" value="F:oxidoreductase activity"/>
    <property type="evidence" value="ECO:0007669"/>
    <property type="project" value="InterPro"/>
</dbReference>
<dbReference type="KEGG" id="aagg:ETAA8_22820"/>
<evidence type="ECO:0000313" key="4">
    <source>
        <dbReference type="Proteomes" id="UP000315017"/>
    </source>
</evidence>
<dbReference type="CDD" id="cd06221">
    <property type="entry name" value="sulfite_reductase_like"/>
    <property type="match status" value="1"/>
</dbReference>
<dbReference type="RefSeq" id="WP_145088063.1">
    <property type="nucleotide sequence ID" value="NZ_CP036274.1"/>
</dbReference>
<keyword evidence="4" id="KW-1185">Reference proteome</keyword>
<dbReference type="InterPro" id="IPR001433">
    <property type="entry name" value="OxRdtase_FAD/NAD-bd"/>
</dbReference>
<comment type="cofactor">
    <cofactor evidence="1">
        <name>[2Fe-2S] cluster</name>
        <dbReference type="ChEBI" id="CHEBI:190135"/>
    </cofactor>
    <text evidence="1">Binds 1 [2Fe-2S] cluster per subunit.</text>
</comment>
<dbReference type="Proteomes" id="UP000315017">
    <property type="component" value="Chromosome"/>
</dbReference>
<reference evidence="3 4" key="1">
    <citation type="submission" date="2019-02" db="EMBL/GenBank/DDBJ databases">
        <title>Deep-cultivation of Planctomycetes and their phenomic and genomic characterization uncovers novel biology.</title>
        <authorList>
            <person name="Wiegand S."/>
            <person name="Jogler M."/>
            <person name="Boedeker C."/>
            <person name="Pinto D."/>
            <person name="Vollmers J."/>
            <person name="Rivas-Marin E."/>
            <person name="Kohn T."/>
            <person name="Peeters S.H."/>
            <person name="Heuer A."/>
            <person name="Rast P."/>
            <person name="Oberbeckmann S."/>
            <person name="Bunk B."/>
            <person name="Jeske O."/>
            <person name="Meyerdierks A."/>
            <person name="Storesund J.E."/>
            <person name="Kallscheuer N."/>
            <person name="Luecker S."/>
            <person name="Lage O.M."/>
            <person name="Pohl T."/>
            <person name="Merkel B.J."/>
            <person name="Hornburger P."/>
            <person name="Mueller R.-W."/>
            <person name="Bruemmer F."/>
            <person name="Labrenz M."/>
            <person name="Spormann A.M."/>
            <person name="Op den Camp H."/>
            <person name="Overmann J."/>
            <person name="Amann R."/>
            <person name="Jetten M.S.M."/>
            <person name="Mascher T."/>
            <person name="Medema M.H."/>
            <person name="Devos D.P."/>
            <person name="Kaster A.-K."/>
            <person name="Ovreas L."/>
            <person name="Rohde M."/>
            <person name="Galperin M.Y."/>
            <person name="Jogler C."/>
        </authorList>
    </citation>
    <scope>NUCLEOTIDE SEQUENCE [LARGE SCALE GENOMIC DNA]</scope>
    <source>
        <strain evidence="3 4">ETA_A8</strain>
    </source>
</reference>
<evidence type="ECO:0000256" key="1">
    <source>
        <dbReference type="PIRSR" id="PIRSR006816-2"/>
    </source>
</evidence>
<accession>A0A517YAC9</accession>
<evidence type="ECO:0000313" key="3">
    <source>
        <dbReference type="EMBL" id="QDU27197.1"/>
    </source>
</evidence>
<dbReference type="PROSITE" id="PS51384">
    <property type="entry name" value="FAD_FR"/>
    <property type="match status" value="1"/>
</dbReference>
<dbReference type="GO" id="GO:0046872">
    <property type="term" value="F:metal ion binding"/>
    <property type="evidence" value="ECO:0007669"/>
    <property type="project" value="UniProtKB-KW"/>
</dbReference>
<gene>
    <name evidence="3" type="primary">asrB</name>
    <name evidence="3" type="ORF">ETAA8_22820</name>
</gene>
<dbReference type="EMBL" id="CP036274">
    <property type="protein sequence ID" value="QDU27197.1"/>
    <property type="molecule type" value="Genomic_DNA"/>
</dbReference>
<feature type="binding site" evidence="1">
    <location>
        <position position="271"/>
    </location>
    <ligand>
        <name>[2Fe-2S] cluster</name>
        <dbReference type="ChEBI" id="CHEBI:190135"/>
    </ligand>
</feature>
<feature type="binding site" evidence="1">
    <location>
        <position position="263"/>
    </location>
    <ligand>
        <name>[2Fe-2S] cluster</name>
        <dbReference type="ChEBI" id="CHEBI:190135"/>
    </ligand>
</feature>
<dbReference type="InterPro" id="IPR017927">
    <property type="entry name" value="FAD-bd_FR_type"/>
</dbReference>
<dbReference type="PANTHER" id="PTHR43513">
    <property type="entry name" value="DIHYDROOROTATE DEHYDROGENASE B (NAD(+)), ELECTRON TRANSFER SUBUNIT"/>
    <property type="match status" value="1"/>
</dbReference>
<dbReference type="Pfam" id="PF00175">
    <property type="entry name" value="NAD_binding_1"/>
    <property type="match status" value="1"/>
</dbReference>
<dbReference type="InterPro" id="IPR019480">
    <property type="entry name" value="Dihydroorotate_DH_Fe-S-bd"/>
</dbReference>
<sequence>MSAAQTRFDCESAPNPNPWLSETAVIREITAEVEGVATYHLAFVNEARGATYRFQPGQFNMLYLPGAGEVPISLSADPESAGTWAHTVRAVGNVTKTLARLKLGDTLGLRGPYGSGWPLAECVGRDVLIIAGGLGLAPLRPAIYHLLRQRGQFGRVWLLYGSRSPELLLYEREYPDWITSGISVEVTVDRAAPGWQGNVGVVTVLVEQLSDFDPAKCVVLCCGPEVMMRFAAQGALRRGVPASRVWVSLERNMQCAVGFCGHCQLGPEFVCKDGPVIRYDRVASWLKVEGL</sequence>
<dbReference type="PANTHER" id="PTHR43513:SF1">
    <property type="entry name" value="ANAEROBIC SULFITE REDUCTASE SUBUNIT B"/>
    <property type="match status" value="1"/>
</dbReference>
<dbReference type="GO" id="GO:0051537">
    <property type="term" value="F:2 iron, 2 sulfur cluster binding"/>
    <property type="evidence" value="ECO:0007669"/>
    <property type="project" value="UniProtKB-KW"/>
</dbReference>
<dbReference type="Pfam" id="PF10418">
    <property type="entry name" value="DHODB_Fe-S_bind"/>
    <property type="match status" value="1"/>
</dbReference>
<dbReference type="PRINTS" id="PR00410">
    <property type="entry name" value="PHEHYDRXLASE"/>
</dbReference>
<dbReference type="Gene3D" id="2.40.30.10">
    <property type="entry name" value="Translation factors"/>
    <property type="match status" value="1"/>
</dbReference>
<dbReference type="PRINTS" id="PR00371">
    <property type="entry name" value="FPNCR"/>
</dbReference>
<proteinExistence type="predicted"/>
<dbReference type="SUPFAM" id="SSF63380">
    <property type="entry name" value="Riboflavin synthase domain-like"/>
    <property type="match status" value="1"/>
</dbReference>
<keyword evidence="1" id="KW-0001">2Fe-2S</keyword>
<dbReference type="InterPro" id="IPR050353">
    <property type="entry name" value="PyrK_electron_transfer"/>
</dbReference>
<dbReference type="AlphaFoldDB" id="A0A517YAC9"/>
<keyword evidence="1" id="KW-0408">Iron</keyword>
<organism evidence="3 4">
    <name type="scientific">Anatilimnocola aggregata</name>
    <dbReference type="NCBI Taxonomy" id="2528021"/>
    <lineage>
        <taxon>Bacteria</taxon>
        <taxon>Pseudomonadati</taxon>
        <taxon>Planctomycetota</taxon>
        <taxon>Planctomycetia</taxon>
        <taxon>Pirellulales</taxon>
        <taxon>Pirellulaceae</taxon>
        <taxon>Anatilimnocola</taxon>
    </lineage>
</organism>
<dbReference type="GO" id="GO:0006221">
    <property type="term" value="P:pyrimidine nucleotide biosynthetic process"/>
    <property type="evidence" value="ECO:0007669"/>
    <property type="project" value="InterPro"/>
</dbReference>
<keyword evidence="1" id="KW-0411">Iron-sulfur</keyword>
<feature type="binding site" evidence="1">
    <location>
        <position position="260"/>
    </location>
    <ligand>
        <name>[2Fe-2S] cluster</name>
        <dbReference type="ChEBI" id="CHEBI:190135"/>
    </ligand>
</feature>
<dbReference type="InterPro" id="IPR001709">
    <property type="entry name" value="Flavoprot_Pyr_Nucl_cyt_Rdtase"/>
</dbReference>
<name>A0A517YAC9_9BACT</name>
<protein>
    <submittedName>
        <fullName evidence="3">Anaerobic sulfite reductase subunit B</fullName>
    </submittedName>
</protein>
<dbReference type="Gene3D" id="3.40.50.80">
    <property type="entry name" value="Nucleotide-binding domain of ferredoxin-NADP reductase (FNR) module"/>
    <property type="match status" value="1"/>
</dbReference>
<dbReference type="PIRSF" id="PIRSF006816">
    <property type="entry name" value="Cyc3_hyd_g"/>
    <property type="match status" value="1"/>
</dbReference>
<feature type="binding site" evidence="1">
    <location>
        <position position="255"/>
    </location>
    <ligand>
        <name>[2Fe-2S] cluster</name>
        <dbReference type="ChEBI" id="CHEBI:190135"/>
    </ligand>
</feature>
<dbReference type="InterPro" id="IPR012165">
    <property type="entry name" value="Cyt_c3_hydrogenase_gsu"/>
</dbReference>
<dbReference type="GO" id="GO:0050660">
    <property type="term" value="F:flavin adenine dinucleotide binding"/>
    <property type="evidence" value="ECO:0007669"/>
    <property type="project" value="InterPro"/>
</dbReference>
<feature type="domain" description="FAD-binding FR-type" evidence="2">
    <location>
        <begin position="16"/>
        <end position="119"/>
    </location>
</feature>
<dbReference type="SUPFAM" id="SSF52343">
    <property type="entry name" value="Ferredoxin reductase-like, C-terminal NADP-linked domain"/>
    <property type="match status" value="1"/>
</dbReference>
<keyword evidence="1" id="KW-0479">Metal-binding</keyword>